<proteinExistence type="predicted"/>
<organism evidence="2 3">
    <name type="scientific">Rotaria socialis</name>
    <dbReference type="NCBI Taxonomy" id="392032"/>
    <lineage>
        <taxon>Eukaryota</taxon>
        <taxon>Metazoa</taxon>
        <taxon>Spiralia</taxon>
        <taxon>Gnathifera</taxon>
        <taxon>Rotifera</taxon>
        <taxon>Eurotatoria</taxon>
        <taxon>Bdelloidea</taxon>
        <taxon>Philodinida</taxon>
        <taxon>Philodinidae</taxon>
        <taxon>Rotaria</taxon>
    </lineage>
</organism>
<feature type="domain" description="SCP" evidence="1">
    <location>
        <begin position="2"/>
        <end position="41"/>
    </location>
</feature>
<evidence type="ECO:0000313" key="3">
    <source>
        <dbReference type="Proteomes" id="UP000663851"/>
    </source>
</evidence>
<protein>
    <recommendedName>
        <fullName evidence="1">SCP domain-containing protein</fullName>
    </recommendedName>
</protein>
<feature type="non-terminal residue" evidence="2">
    <location>
        <position position="1"/>
    </location>
</feature>
<gene>
    <name evidence="2" type="ORF">HFQ381_LOCUS34398</name>
</gene>
<sequence>MGYENWTQAIQGWISEKQDYFYDYPSSGIVSHYTQIIWHSTALV</sequence>
<name>A0A821DJH7_9BILA</name>
<evidence type="ECO:0000313" key="2">
    <source>
        <dbReference type="EMBL" id="CAF4621949.1"/>
    </source>
</evidence>
<dbReference type="EMBL" id="CAJOBO010015527">
    <property type="protein sequence ID" value="CAF4621949.1"/>
    <property type="molecule type" value="Genomic_DNA"/>
</dbReference>
<dbReference type="SUPFAM" id="SSF55797">
    <property type="entry name" value="PR-1-like"/>
    <property type="match status" value="1"/>
</dbReference>
<dbReference type="InterPro" id="IPR014044">
    <property type="entry name" value="CAP_dom"/>
</dbReference>
<accession>A0A821DJH7</accession>
<evidence type="ECO:0000259" key="1">
    <source>
        <dbReference type="Pfam" id="PF00188"/>
    </source>
</evidence>
<reference evidence="2" key="1">
    <citation type="submission" date="2021-02" db="EMBL/GenBank/DDBJ databases">
        <authorList>
            <person name="Nowell W R."/>
        </authorList>
    </citation>
    <scope>NUCLEOTIDE SEQUENCE</scope>
</reference>
<dbReference type="InterPro" id="IPR035940">
    <property type="entry name" value="CAP_sf"/>
</dbReference>
<dbReference type="Gene3D" id="3.40.33.10">
    <property type="entry name" value="CAP"/>
    <property type="match status" value="1"/>
</dbReference>
<dbReference type="Proteomes" id="UP000663851">
    <property type="component" value="Unassembled WGS sequence"/>
</dbReference>
<dbReference type="AlphaFoldDB" id="A0A821DJH7"/>
<dbReference type="Pfam" id="PF00188">
    <property type="entry name" value="CAP"/>
    <property type="match status" value="1"/>
</dbReference>
<comment type="caution">
    <text evidence="2">The sequence shown here is derived from an EMBL/GenBank/DDBJ whole genome shotgun (WGS) entry which is preliminary data.</text>
</comment>